<dbReference type="Pfam" id="PF04909">
    <property type="entry name" value="Amidohydro_2"/>
    <property type="match status" value="1"/>
</dbReference>
<dbReference type="InterPro" id="IPR032466">
    <property type="entry name" value="Metal_Hydrolase"/>
</dbReference>
<gene>
    <name evidence="3" type="ORF">Q8A70_00645</name>
</gene>
<evidence type="ECO:0000313" key="4">
    <source>
        <dbReference type="Proteomes" id="UP001230156"/>
    </source>
</evidence>
<name>A0ABU0YEK9_9PROT</name>
<organism evidence="3 4">
    <name type="scientific">Dongia sedimenti</name>
    <dbReference type="NCBI Taxonomy" id="3064282"/>
    <lineage>
        <taxon>Bacteria</taxon>
        <taxon>Pseudomonadati</taxon>
        <taxon>Pseudomonadota</taxon>
        <taxon>Alphaproteobacteria</taxon>
        <taxon>Rhodospirillales</taxon>
        <taxon>Dongiaceae</taxon>
        <taxon>Dongia</taxon>
    </lineage>
</organism>
<keyword evidence="4" id="KW-1185">Reference proteome</keyword>
<dbReference type="SUPFAM" id="SSF51556">
    <property type="entry name" value="Metallo-dependent hydrolases"/>
    <property type="match status" value="1"/>
</dbReference>
<comment type="caution">
    <text evidence="3">The sequence shown here is derived from an EMBL/GenBank/DDBJ whole genome shotgun (WGS) entry which is preliminary data.</text>
</comment>
<dbReference type="Proteomes" id="UP001230156">
    <property type="component" value="Unassembled WGS sequence"/>
</dbReference>
<dbReference type="InterPro" id="IPR006680">
    <property type="entry name" value="Amidohydro-rel"/>
</dbReference>
<dbReference type="Gene3D" id="3.20.20.140">
    <property type="entry name" value="Metal-dependent hydrolases"/>
    <property type="match status" value="1"/>
</dbReference>
<dbReference type="PANTHER" id="PTHR43569:SF1">
    <property type="entry name" value="BLL3371 PROTEIN"/>
    <property type="match status" value="1"/>
</dbReference>
<protein>
    <submittedName>
        <fullName evidence="3">Amidohydrolase family protein</fullName>
    </submittedName>
</protein>
<evidence type="ECO:0000313" key="3">
    <source>
        <dbReference type="EMBL" id="MDQ7246145.1"/>
    </source>
</evidence>
<dbReference type="EMBL" id="JAUYVI010000001">
    <property type="protein sequence ID" value="MDQ7246145.1"/>
    <property type="molecule type" value="Genomic_DNA"/>
</dbReference>
<evidence type="ECO:0000259" key="2">
    <source>
        <dbReference type="Pfam" id="PF04909"/>
    </source>
</evidence>
<accession>A0ABU0YEK9</accession>
<sequence>MYAGPIIDAHTHLWNLSMDRHPWLRPSDGEVQALGGLERIRRNYGVEDYRAASARQGIIASVHIEALWDAQDPVGETRWLETLDKSDGIACRYVGAAPFGTPQAAAVLEEQAGYKRMVGIRAVLSHHPTLPAKSFAPRGDLAFDAAWREDFARLARLGLTLELMMYPYQLDGVIEIARSNPDLTLVINHCGSPIDRDEQGLARWRSAIITLAREPNIMIKVSNIQAYDPSPTYDSVRAVARHCIESFGVNRSILATDWPVITLTNTFDEVYDLFRRITADLGAAEQQALFHDNAKRLYRL</sequence>
<comment type="similarity">
    <text evidence="1">Belongs to the metallo-dependent hydrolases superfamily.</text>
</comment>
<proteinExistence type="inferred from homology"/>
<feature type="domain" description="Amidohydrolase-related" evidence="2">
    <location>
        <begin position="7"/>
        <end position="300"/>
    </location>
</feature>
<dbReference type="PANTHER" id="PTHR43569">
    <property type="entry name" value="AMIDOHYDROLASE"/>
    <property type="match status" value="1"/>
</dbReference>
<reference evidence="4" key="1">
    <citation type="submission" date="2023-08" db="EMBL/GenBank/DDBJ databases">
        <title>Rhodospirillaceae gen. nov., a novel taxon isolated from the Yangtze River Yuezi River estuary sludge.</title>
        <authorList>
            <person name="Ruan L."/>
        </authorList>
    </citation>
    <scope>NUCLEOTIDE SEQUENCE [LARGE SCALE GENOMIC DNA]</scope>
    <source>
        <strain evidence="4">R-7</strain>
    </source>
</reference>
<dbReference type="InterPro" id="IPR052350">
    <property type="entry name" value="Metallo-dep_Lactonases"/>
</dbReference>
<dbReference type="RefSeq" id="WP_379953516.1">
    <property type="nucleotide sequence ID" value="NZ_JAUYVI010000001.1"/>
</dbReference>
<evidence type="ECO:0000256" key="1">
    <source>
        <dbReference type="ARBA" id="ARBA00038310"/>
    </source>
</evidence>